<dbReference type="Pfam" id="PF05225">
    <property type="entry name" value="HTH_psq"/>
    <property type="match status" value="1"/>
</dbReference>
<evidence type="ECO:0000259" key="2">
    <source>
        <dbReference type="Pfam" id="PF05225"/>
    </source>
</evidence>
<dbReference type="Gene3D" id="1.10.10.60">
    <property type="entry name" value="Homeodomain-like"/>
    <property type="match status" value="1"/>
</dbReference>
<evidence type="ECO:0000313" key="3">
    <source>
        <dbReference type="EnsemblMetazoa" id="Aqu2.1.38308_001"/>
    </source>
</evidence>
<dbReference type="OrthoDB" id="4327074at2759"/>
<feature type="compositionally biased region" description="Polar residues" evidence="1">
    <location>
        <begin position="13"/>
        <end position="23"/>
    </location>
</feature>
<dbReference type="InterPro" id="IPR007889">
    <property type="entry name" value="HTH_Psq"/>
</dbReference>
<dbReference type="InParanoid" id="A0A1X7VE88"/>
<dbReference type="InterPro" id="IPR009057">
    <property type="entry name" value="Homeodomain-like_sf"/>
</dbReference>
<dbReference type="GO" id="GO:0003677">
    <property type="term" value="F:DNA binding"/>
    <property type="evidence" value="ECO:0007669"/>
    <property type="project" value="InterPro"/>
</dbReference>
<reference evidence="3" key="1">
    <citation type="submission" date="2017-05" db="UniProtKB">
        <authorList>
            <consortium name="EnsemblMetazoa"/>
        </authorList>
    </citation>
    <scope>IDENTIFICATION</scope>
</reference>
<feature type="domain" description="HTH psq-type" evidence="2">
    <location>
        <begin position="36"/>
        <end position="75"/>
    </location>
</feature>
<dbReference type="AlphaFoldDB" id="A0A1X7VE88"/>
<evidence type="ECO:0000256" key="1">
    <source>
        <dbReference type="SAM" id="MobiDB-lite"/>
    </source>
</evidence>
<organism evidence="3">
    <name type="scientific">Amphimedon queenslandica</name>
    <name type="common">Sponge</name>
    <dbReference type="NCBI Taxonomy" id="400682"/>
    <lineage>
        <taxon>Eukaryota</taxon>
        <taxon>Metazoa</taxon>
        <taxon>Porifera</taxon>
        <taxon>Demospongiae</taxon>
        <taxon>Heteroscleromorpha</taxon>
        <taxon>Haplosclerida</taxon>
        <taxon>Niphatidae</taxon>
        <taxon>Amphimedon</taxon>
    </lineage>
</organism>
<sequence length="208" mass="23191">MHHPLKSHVLKASSGQGTVSTSYGGRGKYHNYKSINLDRAITAVEGGESHRRAAEMYGVPRSTIYDHFTRKYSDMNAGPIPYLTTEEEEELVSSLDVHAKIGYPYTRKHVLGIVQDIVNTKGIEAEVPSGWWDSFRRRNPSIVLRSAMPVALSQAHATDPEVLAAYFDKLESTSKDNGILIMLDQLLIAMSLVFLYLHNHPKLSVLLA</sequence>
<accession>A0A1X7VE88</accession>
<name>A0A1X7VE88_AMPQE</name>
<dbReference type="OMA" id="RRHXFEN"/>
<protein>
    <recommendedName>
        <fullName evidence="2">HTH psq-type domain-containing protein</fullName>
    </recommendedName>
</protein>
<dbReference type="SUPFAM" id="SSF46689">
    <property type="entry name" value="Homeodomain-like"/>
    <property type="match status" value="1"/>
</dbReference>
<dbReference type="EnsemblMetazoa" id="Aqu2.1.38308_001">
    <property type="protein sequence ID" value="Aqu2.1.38308_001"/>
    <property type="gene ID" value="Aqu2.1.38308"/>
</dbReference>
<proteinExistence type="predicted"/>
<feature type="region of interest" description="Disordered" evidence="1">
    <location>
        <begin position="1"/>
        <end position="23"/>
    </location>
</feature>